<feature type="region of interest" description="Disordered" evidence="1">
    <location>
        <begin position="24"/>
        <end position="64"/>
    </location>
</feature>
<evidence type="ECO:0000256" key="1">
    <source>
        <dbReference type="SAM" id="MobiDB-lite"/>
    </source>
</evidence>
<evidence type="ECO:0000313" key="3">
    <source>
        <dbReference type="Proteomes" id="UP001500523"/>
    </source>
</evidence>
<organism evidence="2 3">
    <name type="scientific">Sphingomonas cynarae</name>
    <dbReference type="NCBI Taxonomy" id="930197"/>
    <lineage>
        <taxon>Bacteria</taxon>
        <taxon>Pseudomonadati</taxon>
        <taxon>Pseudomonadota</taxon>
        <taxon>Alphaproteobacteria</taxon>
        <taxon>Sphingomonadales</taxon>
        <taxon>Sphingomonadaceae</taxon>
        <taxon>Sphingomonas</taxon>
    </lineage>
</organism>
<feature type="compositionally biased region" description="Basic and acidic residues" evidence="1">
    <location>
        <begin position="45"/>
        <end position="57"/>
    </location>
</feature>
<gene>
    <name evidence="2" type="ORF">GCM10022268_17340</name>
</gene>
<dbReference type="Proteomes" id="UP001500523">
    <property type="component" value="Unassembled WGS sequence"/>
</dbReference>
<reference evidence="3" key="1">
    <citation type="journal article" date="2019" name="Int. J. Syst. Evol. Microbiol.">
        <title>The Global Catalogue of Microorganisms (GCM) 10K type strain sequencing project: providing services to taxonomists for standard genome sequencing and annotation.</title>
        <authorList>
            <consortium name="The Broad Institute Genomics Platform"/>
            <consortium name="The Broad Institute Genome Sequencing Center for Infectious Disease"/>
            <person name="Wu L."/>
            <person name="Ma J."/>
        </authorList>
    </citation>
    <scope>NUCLEOTIDE SEQUENCE [LARGE SCALE GENOMIC DNA]</scope>
    <source>
        <strain evidence="3">JCM 17498</strain>
    </source>
</reference>
<dbReference type="InterPro" id="IPR056919">
    <property type="entry name" value="Phage_TAC_18"/>
</dbReference>
<name>A0ABP7DPQ1_9SPHN</name>
<proteinExistence type="predicted"/>
<dbReference type="Pfam" id="PF23812">
    <property type="entry name" value="Phage_TAC_18"/>
    <property type="match status" value="1"/>
</dbReference>
<protein>
    <submittedName>
        <fullName evidence="2">Uncharacterized protein</fullName>
    </submittedName>
</protein>
<keyword evidence="3" id="KW-1185">Reference proteome</keyword>
<dbReference type="RefSeq" id="WP_344692956.1">
    <property type="nucleotide sequence ID" value="NZ_BAABBF010000003.1"/>
</dbReference>
<comment type="caution">
    <text evidence="2">The sequence shown here is derived from an EMBL/GenBank/DDBJ whole genome shotgun (WGS) entry which is preliminary data.</text>
</comment>
<sequence length="155" mass="17591">MGKLQRRLDDGLTLWVRQLAWYHATPKPDPNSKRGKVEPAAPRLSRIETAKQRKTEPRMPPNPAPHFTDWLIELGISEAAGMGAAPLSWREIEAWSSGTGVRPEPWEKRLLRRLSAIYLAEGRLAESEHCPPPWRMGVTAREREVEEAQLRSVLG</sequence>
<dbReference type="EMBL" id="BAABBF010000003">
    <property type="protein sequence ID" value="GAA3708544.1"/>
    <property type="molecule type" value="Genomic_DNA"/>
</dbReference>
<accession>A0ABP7DPQ1</accession>
<evidence type="ECO:0000313" key="2">
    <source>
        <dbReference type="EMBL" id="GAA3708544.1"/>
    </source>
</evidence>